<comment type="similarity">
    <text evidence="3">Belongs to the lysine N(6)-hydroxylase/L-ornithine N(5)-oxygenase family.</text>
</comment>
<dbReference type="GO" id="GO:0006879">
    <property type="term" value="P:intracellular iron ion homeostasis"/>
    <property type="evidence" value="ECO:0007669"/>
    <property type="project" value="TreeGrafter"/>
</dbReference>
<dbReference type="OrthoDB" id="7527071at2"/>
<evidence type="ECO:0000256" key="6">
    <source>
        <dbReference type="ARBA" id="ARBA00022857"/>
    </source>
</evidence>
<evidence type="ECO:0000256" key="7">
    <source>
        <dbReference type="ARBA" id="ARBA00023002"/>
    </source>
</evidence>
<evidence type="ECO:0000256" key="1">
    <source>
        <dbReference type="ARBA" id="ARBA00001974"/>
    </source>
</evidence>
<evidence type="ECO:0000256" key="2">
    <source>
        <dbReference type="ARBA" id="ARBA00004924"/>
    </source>
</evidence>
<sequence>MTTRDDAYDLIGVGFGPSNLALAVRLAQSDAAGTLRTAFLERQHEFGWHRGMLLDDSRMQISFLKDLAMLRDPTSRFTFVNYLFEQGRLQDFVNLKQFYPTRIEFHDYLRWVARGFDDLVGYGEDVASVQPVFDTRDRRVVTHLRVRSTDASGRSRERATRALSVGIGGTPAVPAPFAALASRRDPALVHSSAYLSSIERVVGDGSARKRVAVVGGGQSAAEVFVDLTRRFAHVDATLIMRGPALRPADDSPFVNEIFNPSFTDTVYAQSDDARRATLETFRSTNYSVVDRPLIESIYELFYLQRVRADARHRLLANAQIDSARRIDSSLAARSDTAADTSGPIELLVRAGVDGQRSVERFDGVVLATGYRRDAHLKLLEGITDALGESPAHCNVGRDYRLQTGEHFQPRIYLQGCCEDTHGLSDTLLSVLACRADEIAASLLQPIARNGKHDAIRAQAHTGASDSREAFAL</sequence>
<accession>A0A2N7VT66</accession>
<dbReference type="InterPro" id="IPR036188">
    <property type="entry name" value="FAD/NAD-bd_sf"/>
</dbReference>
<dbReference type="InterPro" id="IPR025700">
    <property type="entry name" value="Lys/Orn_oxygenase"/>
</dbReference>
<comment type="caution">
    <text evidence="8">The sequence shown here is derived from an EMBL/GenBank/DDBJ whole genome shotgun (WGS) entry which is preliminary data.</text>
</comment>
<keyword evidence="4" id="KW-0285">Flavoprotein</keyword>
<comment type="pathway">
    <text evidence="2">Siderophore biosynthesis.</text>
</comment>
<evidence type="ECO:0000313" key="8">
    <source>
        <dbReference type="EMBL" id="PMS20348.1"/>
    </source>
</evidence>
<dbReference type="EMBL" id="PNYA01000008">
    <property type="protein sequence ID" value="PMS20348.1"/>
    <property type="molecule type" value="Genomic_DNA"/>
</dbReference>
<proteinExistence type="inferred from homology"/>
<comment type="cofactor">
    <cofactor evidence="1">
        <name>FAD</name>
        <dbReference type="ChEBI" id="CHEBI:57692"/>
    </cofactor>
</comment>
<evidence type="ECO:0000256" key="3">
    <source>
        <dbReference type="ARBA" id="ARBA00007588"/>
    </source>
</evidence>
<keyword evidence="9" id="KW-1185">Reference proteome</keyword>
<dbReference type="GO" id="GO:0004497">
    <property type="term" value="F:monooxygenase activity"/>
    <property type="evidence" value="ECO:0007669"/>
    <property type="project" value="UniProtKB-KW"/>
</dbReference>
<dbReference type="Pfam" id="PF13434">
    <property type="entry name" value="Lys_Orn_oxgnase"/>
    <property type="match status" value="1"/>
</dbReference>
<evidence type="ECO:0000256" key="5">
    <source>
        <dbReference type="ARBA" id="ARBA00022827"/>
    </source>
</evidence>
<evidence type="ECO:0000256" key="4">
    <source>
        <dbReference type="ARBA" id="ARBA00022630"/>
    </source>
</evidence>
<evidence type="ECO:0000313" key="9">
    <source>
        <dbReference type="Proteomes" id="UP000235616"/>
    </source>
</evidence>
<dbReference type="Gene3D" id="3.50.50.60">
    <property type="entry name" value="FAD/NAD(P)-binding domain"/>
    <property type="match status" value="1"/>
</dbReference>
<name>A0A2N7VT66_9BURK</name>
<keyword evidence="7" id="KW-0560">Oxidoreductase</keyword>
<dbReference type="RefSeq" id="WP_102645328.1">
    <property type="nucleotide sequence ID" value="NZ_PNYA01000008.1"/>
</dbReference>
<keyword evidence="6" id="KW-0521">NADP</keyword>
<keyword evidence="5" id="KW-0274">FAD</keyword>
<gene>
    <name evidence="8" type="ORF">C0Z18_10385</name>
</gene>
<reference evidence="8 9" key="1">
    <citation type="submission" date="2018-01" db="EMBL/GenBank/DDBJ databases">
        <title>Whole genome analyses suggest that Burkholderia sensu lato contains two further novel genera in the rhizoxinica-symbiotica group Mycetohabitans gen. nov., and Trinickia gen. nov.: implications for the evolution of diazotrophy and nodulation in the Burkholderiaceae.</title>
        <authorList>
            <person name="Estrada-de los Santos P."/>
            <person name="Palmer M."/>
            <person name="Chavez-Ramirez B."/>
            <person name="Beukes C."/>
            <person name="Steenkamp E.T."/>
            <person name="Hirsch A.M."/>
            <person name="Manyaka P."/>
            <person name="Maluk M."/>
            <person name="Lafos M."/>
            <person name="Crook M."/>
            <person name="Gross E."/>
            <person name="Simon M.F."/>
            <person name="Bueno dos Reis Junior F."/>
            <person name="Poole P.S."/>
            <person name="Venter S.N."/>
            <person name="James E.K."/>
        </authorList>
    </citation>
    <scope>NUCLEOTIDE SEQUENCE [LARGE SCALE GENOMIC DNA]</scope>
    <source>
        <strain evidence="8 9">GIMN1.004</strain>
    </source>
</reference>
<keyword evidence="8" id="KW-0503">Monooxygenase</keyword>
<organism evidence="8 9">
    <name type="scientific">Trinickia dabaoshanensis</name>
    <dbReference type="NCBI Taxonomy" id="564714"/>
    <lineage>
        <taxon>Bacteria</taxon>
        <taxon>Pseudomonadati</taxon>
        <taxon>Pseudomonadota</taxon>
        <taxon>Betaproteobacteria</taxon>
        <taxon>Burkholderiales</taxon>
        <taxon>Burkholderiaceae</taxon>
        <taxon>Trinickia</taxon>
    </lineage>
</organism>
<dbReference type="PANTHER" id="PTHR42802:SF1">
    <property type="entry name" value="L-ORNITHINE N(5)-MONOOXYGENASE"/>
    <property type="match status" value="1"/>
</dbReference>
<dbReference type="PANTHER" id="PTHR42802">
    <property type="entry name" value="MONOOXYGENASE"/>
    <property type="match status" value="1"/>
</dbReference>
<protein>
    <submittedName>
        <fullName evidence="8">Ornithine monooxygenase</fullName>
    </submittedName>
</protein>
<dbReference type="AlphaFoldDB" id="A0A2N7VT66"/>
<dbReference type="SUPFAM" id="SSF51905">
    <property type="entry name" value="FAD/NAD(P)-binding domain"/>
    <property type="match status" value="2"/>
</dbReference>
<dbReference type="PRINTS" id="PR00368">
    <property type="entry name" value="FADPNR"/>
</dbReference>
<dbReference type="Proteomes" id="UP000235616">
    <property type="component" value="Unassembled WGS sequence"/>
</dbReference>